<dbReference type="InterPro" id="IPR043128">
    <property type="entry name" value="Rev_trsase/Diguanyl_cyclase"/>
</dbReference>
<gene>
    <name evidence="6" type="ORF">IQ235_05540</name>
</gene>
<dbReference type="Proteomes" id="UP000621799">
    <property type="component" value="Unassembled WGS sequence"/>
</dbReference>
<dbReference type="InterPro" id="IPR038242">
    <property type="entry name" value="Cmr2_N"/>
</dbReference>
<dbReference type="InterPro" id="IPR054767">
    <property type="entry name" value="Cas10-Cmr2_palm2"/>
</dbReference>
<evidence type="ECO:0000259" key="5">
    <source>
        <dbReference type="Pfam" id="PF22335"/>
    </source>
</evidence>
<evidence type="ECO:0000256" key="2">
    <source>
        <dbReference type="ARBA" id="ARBA00023118"/>
    </source>
</evidence>
<dbReference type="RefSeq" id="WP_264320509.1">
    <property type="nucleotide sequence ID" value="NZ_JADEXN010000068.1"/>
</dbReference>
<proteinExistence type="predicted"/>
<feature type="domain" description="Cas10/Cmr2 second palm" evidence="5">
    <location>
        <begin position="369"/>
        <end position="434"/>
    </location>
</feature>
<dbReference type="Pfam" id="PF12469">
    <property type="entry name" value="Cmr2_N"/>
    <property type="match status" value="1"/>
</dbReference>
<evidence type="ECO:0000256" key="1">
    <source>
        <dbReference type="ARBA" id="ARBA00022741"/>
    </source>
</evidence>
<evidence type="ECO:0000256" key="3">
    <source>
        <dbReference type="SAM" id="MobiDB-lite"/>
    </source>
</evidence>
<accession>A0A928Z774</accession>
<keyword evidence="7" id="KW-1185">Reference proteome</keyword>
<name>A0A928Z774_9CYAN</name>
<keyword evidence="2" id="KW-0051">Antiviral defense</keyword>
<dbReference type="AlphaFoldDB" id="A0A928Z774"/>
<dbReference type="Gene3D" id="3.30.70.2220">
    <property type="entry name" value="CRISPR-Cas system, Cmr2 subunit, D1 domain, cysteine cluster"/>
    <property type="match status" value="1"/>
</dbReference>
<dbReference type="InterPro" id="IPR024615">
    <property type="entry name" value="CRISPR-assoc_Cmr2_N"/>
</dbReference>
<comment type="caution">
    <text evidence="6">The sequence shown here is derived from an EMBL/GenBank/DDBJ whole genome shotgun (WGS) entry which is preliminary data.</text>
</comment>
<sequence>MTEPEKEKIYTAITFSPVQGFIEKSRKLRDLYGSSFLLSYLAKSICEAARNYYDYPNSVKKDPIVSPALINVTQGTPNQIIIVGDKSFPKDEAEKAVNEAWIKVLDVCQTWVENNCQNWIDSHYQNWVDLGIWQGSQASKKELPWTEHWNLWRNYAWEFFWATGKDVTEAREALNEVKRWRGWTGVNWIGESSTLSGADGVAYPGMGLWTEKRKEKSIDSTRWNVKIKQDEIKDFYSFLSEKLGWQYILFIVANSHQPSEIYPKLVKRYGEGFVKFANENFPKLSEAQKKEKYQEYGEAIVAPNEELSIPELVKRLVTLEAIATQIPIELKEVPSTYRDLNRLKSKKKNQKNGKSEQQLEPDNRWTGWFQGDGDKAGDYLQSLKKPGQAEAKEAEDLHYFSSKMMEWGENYLKDSLPSGQGKIIYAGGDDFLGVFYRTPPDRKYLKPLVRYLQAQLRGEISESDNAALDMVVAKGLHKDVKLPDDLRKTLAIWLECHRSDTELTEHLTHAGLTLEEAIALFRQPVLTTRECLEWFYRFKHDREDCMDTWRHHSQPITVSVGFIWAAPGVPQRDVLQHCREAEKSAKSSGRDRLALRILFNSGNHLEWVCPWGLLQPILEGYRDRENGKNWTHIYNDVAILESRRAFKGQHEVALALFDLYFPNLQTSLSSHLWDRCRLEDRDRKREQVGIAGNSKLSLEEVNCALSNWIINLAKVGFHLCNA</sequence>
<dbReference type="Pfam" id="PF22335">
    <property type="entry name" value="Cas10-Cmr2_palm2"/>
    <property type="match status" value="1"/>
</dbReference>
<feature type="region of interest" description="Disordered" evidence="3">
    <location>
        <begin position="342"/>
        <end position="367"/>
    </location>
</feature>
<evidence type="ECO:0000259" key="4">
    <source>
        <dbReference type="Pfam" id="PF12469"/>
    </source>
</evidence>
<dbReference type="GO" id="GO:0051607">
    <property type="term" value="P:defense response to virus"/>
    <property type="evidence" value="ECO:0007669"/>
    <property type="project" value="UniProtKB-KW"/>
</dbReference>
<dbReference type="GO" id="GO:0000166">
    <property type="term" value="F:nucleotide binding"/>
    <property type="evidence" value="ECO:0007669"/>
    <property type="project" value="UniProtKB-KW"/>
</dbReference>
<protein>
    <submittedName>
        <fullName evidence="6">Uncharacterized protein</fullName>
    </submittedName>
</protein>
<organism evidence="6 7">
    <name type="scientific">Zarconia navalis LEGE 11467</name>
    <dbReference type="NCBI Taxonomy" id="1828826"/>
    <lineage>
        <taxon>Bacteria</taxon>
        <taxon>Bacillati</taxon>
        <taxon>Cyanobacteriota</taxon>
        <taxon>Cyanophyceae</taxon>
        <taxon>Oscillatoriophycideae</taxon>
        <taxon>Oscillatoriales</taxon>
        <taxon>Oscillatoriales incertae sedis</taxon>
        <taxon>Zarconia</taxon>
        <taxon>Zarconia navalis</taxon>
    </lineage>
</organism>
<feature type="domain" description="CRISPR-associated protein Cmr2 N-terminal" evidence="4">
    <location>
        <begin position="11"/>
        <end position="104"/>
    </location>
</feature>
<evidence type="ECO:0000313" key="6">
    <source>
        <dbReference type="EMBL" id="MBE9040255.1"/>
    </source>
</evidence>
<dbReference type="EMBL" id="JADEXN010000068">
    <property type="protein sequence ID" value="MBE9040255.1"/>
    <property type="molecule type" value="Genomic_DNA"/>
</dbReference>
<dbReference type="Gene3D" id="3.30.70.270">
    <property type="match status" value="2"/>
</dbReference>
<keyword evidence="1" id="KW-0547">Nucleotide-binding</keyword>
<evidence type="ECO:0000313" key="7">
    <source>
        <dbReference type="Proteomes" id="UP000621799"/>
    </source>
</evidence>
<reference evidence="6" key="1">
    <citation type="submission" date="2020-10" db="EMBL/GenBank/DDBJ databases">
        <authorList>
            <person name="Castelo-Branco R."/>
            <person name="Eusebio N."/>
            <person name="Adriana R."/>
            <person name="Vieira A."/>
            <person name="Brugerolle De Fraissinette N."/>
            <person name="Rezende De Castro R."/>
            <person name="Schneider M.P."/>
            <person name="Vasconcelos V."/>
            <person name="Leao P.N."/>
        </authorList>
    </citation>
    <scope>NUCLEOTIDE SEQUENCE</scope>
    <source>
        <strain evidence="6">LEGE 11467</strain>
    </source>
</reference>